<dbReference type="Gene3D" id="1.10.8.60">
    <property type="match status" value="1"/>
</dbReference>
<dbReference type="PANTHER" id="PTHR42960">
    <property type="entry name" value="YCF46 PROTEIN"/>
    <property type="match status" value="1"/>
</dbReference>
<dbReference type="InterPro" id="IPR027417">
    <property type="entry name" value="P-loop_NTPase"/>
</dbReference>
<protein>
    <recommendedName>
        <fullName evidence="4">Uncharacterized AAA domain-containing protein ycf46</fullName>
    </recommendedName>
</protein>
<dbReference type="SUPFAM" id="SSF52540">
    <property type="entry name" value="P-loop containing nucleoside triphosphate hydrolases"/>
    <property type="match status" value="1"/>
</dbReference>
<dbReference type="InterPro" id="IPR003959">
    <property type="entry name" value="ATPase_AAA_core"/>
</dbReference>
<dbReference type="Gene3D" id="3.40.50.300">
    <property type="entry name" value="P-loop containing nucleotide triphosphate hydrolases"/>
    <property type="match status" value="1"/>
</dbReference>
<dbReference type="STRING" id="317619.GCA_000332315_02380"/>
<evidence type="ECO:0000256" key="4">
    <source>
        <dbReference type="ARBA" id="ARBA00040480"/>
    </source>
</evidence>
<keyword evidence="7" id="KW-1185">Reference proteome</keyword>
<dbReference type="SMART" id="SM00382">
    <property type="entry name" value="AAA"/>
    <property type="match status" value="1"/>
</dbReference>
<organism evidence="6 7">
    <name type="scientific">Prochlorothrix hollandica PCC 9006 = CALU 1027</name>
    <dbReference type="NCBI Taxonomy" id="317619"/>
    <lineage>
        <taxon>Bacteria</taxon>
        <taxon>Bacillati</taxon>
        <taxon>Cyanobacteriota</taxon>
        <taxon>Cyanophyceae</taxon>
        <taxon>Prochlorotrichales</taxon>
        <taxon>Prochlorotrichaceae</taxon>
        <taxon>Prochlorothrix</taxon>
    </lineage>
</organism>
<keyword evidence="2" id="KW-0067">ATP-binding</keyword>
<evidence type="ECO:0000256" key="3">
    <source>
        <dbReference type="ARBA" id="ARBA00038088"/>
    </source>
</evidence>
<evidence type="ECO:0000313" key="7">
    <source>
        <dbReference type="Proteomes" id="UP000034681"/>
    </source>
</evidence>
<dbReference type="Pfam" id="PF00004">
    <property type="entry name" value="AAA"/>
    <property type="match status" value="1"/>
</dbReference>
<dbReference type="EMBL" id="AJTX02000006">
    <property type="protein sequence ID" value="KKI99245.1"/>
    <property type="molecule type" value="Genomic_DNA"/>
</dbReference>
<dbReference type="Proteomes" id="UP000034681">
    <property type="component" value="Unassembled WGS sequence"/>
</dbReference>
<evidence type="ECO:0000256" key="1">
    <source>
        <dbReference type="ARBA" id="ARBA00022741"/>
    </source>
</evidence>
<gene>
    <name evidence="6" type="ORF">PROH_16025</name>
</gene>
<evidence type="ECO:0000313" key="6">
    <source>
        <dbReference type="EMBL" id="KKI99245.1"/>
    </source>
</evidence>
<evidence type="ECO:0000256" key="2">
    <source>
        <dbReference type="ARBA" id="ARBA00022840"/>
    </source>
</evidence>
<dbReference type="InterPro" id="IPR052381">
    <property type="entry name" value="AAA_domain_protein"/>
</dbReference>
<reference evidence="6" key="1">
    <citation type="submission" date="2012-04" db="EMBL/GenBank/DDBJ databases">
        <authorList>
            <person name="Borisov I.G."/>
            <person name="Ivanikova N.V."/>
            <person name="Pinevich A.V."/>
        </authorList>
    </citation>
    <scope>NUCLEOTIDE SEQUENCE</scope>
    <source>
        <strain evidence="6">CALU 1027</strain>
    </source>
</reference>
<proteinExistence type="inferred from homology"/>
<keyword evidence="1" id="KW-0547">Nucleotide-binding</keyword>
<dbReference type="GO" id="GO:0016887">
    <property type="term" value="F:ATP hydrolysis activity"/>
    <property type="evidence" value="ECO:0007669"/>
    <property type="project" value="InterPro"/>
</dbReference>
<name>A0A0M2PRS1_PROHO</name>
<dbReference type="eggNOG" id="COG0464">
    <property type="taxonomic scope" value="Bacteria"/>
</dbReference>
<dbReference type="AlphaFoldDB" id="A0A0M2PRS1"/>
<comment type="similarity">
    <text evidence="3">Belongs to the AAA ATPase family. Highly divergent.</text>
</comment>
<feature type="domain" description="AAA+ ATPase" evidence="5">
    <location>
        <begin position="317"/>
        <end position="451"/>
    </location>
</feature>
<sequence length="565" mass="63110">MVDSMLEPLSMSPFRDAGPDSALGVETPYELCCRELVGLLQARYPLVFLRSSDEARALRCAVEAHERLLVQSHLDRGSLERWSSSGGFLTWEAHQANPDLQWKKPSTAPPGIVSLHASLESLRDKLKLAIHHCDRPYIYLLPDWADLMEGTERSILARQLKELSLAIEQAFGQPRMTLIILGSDWQIPPLLRNSVHLLDLPLPNGEELFQQVFQPQATPAVPQAVAHHLAEQAQGISLQAAHQSARLITTHHLWQEPRQAANLLLEVKKQEIRKTGILEYYVPQGDSLGAVGGLGNIKRWIASREAWFEQDQSPALRPRAILLEGFPGCGKTLIARAIAQEWGVPQINFEISRLQSKWAGESESQTVAALAAIEASAPNVLFVDEIEKAFAGVGGDSSGIMTRQLGMFLTWLNDHRRPIFLIATSNDRRQLPPELFRAGRFDEIFIVMPPDAQERQEILGQRARVYGVDPIPPAVLPQLLNQTEGFSGAELDRLVREARYLAGQSAVPTLEQWQRSLTLITPQIRSAEMQALLLRYLRLLEQGCGRSASDHPDHLEFLQQLLLKG</sequence>
<dbReference type="PANTHER" id="PTHR42960:SF1">
    <property type="entry name" value="YCF46 PROTEIN"/>
    <property type="match status" value="1"/>
</dbReference>
<evidence type="ECO:0000259" key="5">
    <source>
        <dbReference type="SMART" id="SM00382"/>
    </source>
</evidence>
<comment type="caution">
    <text evidence="6">The sequence shown here is derived from an EMBL/GenBank/DDBJ whole genome shotgun (WGS) entry which is preliminary data.</text>
</comment>
<dbReference type="InterPro" id="IPR003593">
    <property type="entry name" value="AAA+_ATPase"/>
</dbReference>
<accession>A0A0M2PRS1</accession>
<dbReference type="GO" id="GO:0005524">
    <property type="term" value="F:ATP binding"/>
    <property type="evidence" value="ECO:0007669"/>
    <property type="project" value="UniProtKB-KW"/>
</dbReference>